<proteinExistence type="inferred from homology"/>
<evidence type="ECO:0000256" key="8">
    <source>
        <dbReference type="SAM" id="Phobius"/>
    </source>
</evidence>
<dbReference type="SUPFAM" id="SSF103481">
    <property type="entry name" value="Multidrug resistance efflux transporter EmrE"/>
    <property type="match status" value="1"/>
</dbReference>
<dbReference type="OrthoDB" id="21828at2"/>
<keyword evidence="5 8" id="KW-1133">Transmembrane helix</keyword>
<comment type="similarity">
    <text evidence="7">Belongs to the drug/metabolite transporter (DMT) superfamily. Small multidrug resistance (SMR) (TC 2.A.7.1) family.</text>
</comment>
<dbReference type="FunFam" id="1.10.3730.20:FF:000001">
    <property type="entry name" value="Quaternary ammonium compound resistance transporter SugE"/>
    <property type="match status" value="1"/>
</dbReference>
<comment type="subcellular location">
    <subcellularLocation>
        <location evidence="1 7">Cell membrane</location>
        <topology evidence="1 7">Multi-pass membrane protein</topology>
    </subcellularLocation>
</comment>
<dbReference type="AlphaFoldDB" id="A0A1W2DU22"/>
<sequence>MNAYALLGIAIVLELFSTSMMKASEGFTKLIPSIVFIGGMGSSFYLMSQALTTIPLSIAYAIWSGVGTSLTTLIGILVWKEQLNIYSGIGIVLIVIGVVLLNLKASGH</sequence>
<keyword evidence="2" id="KW-0813">Transport</keyword>
<dbReference type="PANTHER" id="PTHR30561:SF1">
    <property type="entry name" value="MULTIDRUG TRANSPORTER EMRE"/>
    <property type="match status" value="1"/>
</dbReference>
<dbReference type="PANTHER" id="PTHR30561">
    <property type="entry name" value="SMR FAMILY PROTON-DEPENDENT DRUG EFFLUX TRANSPORTER SUGE"/>
    <property type="match status" value="1"/>
</dbReference>
<keyword evidence="6 8" id="KW-0472">Membrane</keyword>
<dbReference type="GO" id="GO:0022857">
    <property type="term" value="F:transmembrane transporter activity"/>
    <property type="evidence" value="ECO:0007669"/>
    <property type="project" value="InterPro"/>
</dbReference>
<dbReference type="Pfam" id="PF00893">
    <property type="entry name" value="Multi_Drug_Res"/>
    <property type="match status" value="1"/>
</dbReference>
<accession>A0A1W2DU22</accession>
<dbReference type="InterPro" id="IPR000390">
    <property type="entry name" value="Small_drug/metabolite_transptr"/>
</dbReference>
<evidence type="ECO:0000256" key="2">
    <source>
        <dbReference type="ARBA" id="ARBA00022448"/>
    </source>
</evidence>
<evidence type="ECO:0000256" key="1">
    <source>
        <dbReference type="ARBA" id="ARBA00004651"/>
    </source>
</evidence>
<keyword evidence="4 7" id="KW-0812">Transmembrane</keyword>
<dbReference type="RefSeq" id="WP_084577285.1">
    <property type="nucleotide sequence ID" value="NZ_CP155572.1"/>
</dbReference>
<evidence type="ECO:0000256" key="6">
    <source>
        <dbReference type="ARBA" id="ARBA00023136"/>
    </source>
</evidence>
<protein>
    <submittedName>
        <fullName evidence="9">Small multidrug resistance pump</fullName>
    </submittedName>
</protein>
<keyword evidence="3" id="KW-1003">Cell membrane</keyword>
<evidence type="ECO:0000313" key="10">
    <source>
        <dbReference type="Proteomes" id="UP000192738"/>
    </source>
</evidence>
<dbReference type="Proteomes" id="UP000192738">
    <property type="component" value="Unassembled WGS sequence"/>
</dbReference>
<dbReference type="InterPro" id="IPR037185">
    <property type="entry name" value="EmrE-like"/>
</dbReference>
<dbReference type="EMBL" id="FWXI01000018">
    <property type="protein sequence ID" value="SMD00522.1"/>
    <property type="molecule type" value="Genomic_DNA"/>
</dbReference>
<evidence type="ECO:0000256" key="5">
    <source>
        <dbReference type="ARBA" id="ARBA00022989"/>
    </source>
</evidence>
<gene>
    <name evidence="9" type="ORF">SAMN04488500_1185</name>
</gene>
<evidence type="ECO:0000256" key="7">
    <source>
        <dbReference type="RuleBase" id="RU003942"/>
    </source>
</evidence>
<feature type="transmembrane region" description="Helical" evidence="8">
    <location>
        <begin position="58"/>
        <end position="79"/>
    </location>
</feature>
<evidence type="ECO:0000256" key="3">
    <source>
        <dbReference type="ARBA" id="ARBA00022475"/>
    </source>
</evidence>
<dbReference type="InterPro" id="IPR045324">
    <property type="entry name" value="Small_multidrug_res"/>
</dbReference>
<dbReference type="GO" id="GO:0005886">
    <property type="term" value="C:plasma membrane"/>
    <property type="evidence" value="ECO:0007669"/>
    <property type="project" value="UniProtKB-SubCell"/>
</dbReference>
<evidence type="ECO:0000313" key="9">
    <source>
        <dbReference type="EMBL" id="SMD00522.1"/>
    </source>
</evidence>
<dbReference type="STRING" id="112901.SAMN04488500_1185"/>
<feature type="transmembrane region" description="Helical" evidence="8">
    <location>
        <begin position="85"/>
        <end position="103"/>
    </location>
</feature>
<name>A0A1W2DU22_9FIRM</name>
<organism evidence="9 10">
    <name type="scientific">Sporomusa malonica</name>
    <dbReference type="NCBI Taxonomy" id="112901"/>
    <lineage>
        <taxon>Bacteria</taxon>
        <taxon>Bacillati</taxon>
        <taxon>Bacillota</taxon>
        <taxon>Negativicutes</taxon>
        <taxon>Selenomonadales</taxon>
        <taxon>Sporomusaceae</taxon>
        <taxon>Sporomusa</taxon>
    </lineage>
</organism>
<evidence type="ECO:0000256" key="4">
    <source>
        <dbReference type="ARBA" id="ARBA00022692"/>
    </source>
</evidence>
<keyword evidence="10" id="KW-1185">Reference proteome</keyword>
<reference evidence="9 10" key="1">
    <citation type="submission" date="2017-04" db="EMBL/GenBank/DDBJ databases">
        <authorList>
            <person name="Afonso C.L."/>
            <person name="Miller P.J."/>
            <person name="Scott M.A."/>
            <person name="Spackman E."/>
            <person name="Goraichik I."/>
            <person name="Dimitrov K.M."/>
            <person name="Suarez D.L."/>
            <person name="Swayne D.E."/>
        </authorList>
    </citation>
    <scope>NUCLEOTIDE SEQUENCE [LARGE SCALE GENOMIC DNA]</scope>
    <source>
        <strain evidence="9 10">DSM 5090</strain>
    </source>
</reference>
<feature type="transmembrane region" description="Helical" evidence="8">
    <location>
        <begin position="27"/>
        <end position="46"/>
    </location>
</feature>
<dbReference type="Gene3D" id="1.10.3730.20">
    <property type="match status" value="1"/>
</dbReference>